<sequence>MDKRIFPVVPVNCDLRAGAKVWFATCE</sequence>
<proteinExistence type="predicted"/>
<reference evidence="1" key="1">
    <citation type="submission" date="2018-02" db="EMBL/GenBank/DDBJ databases">
        <title>Rhizophora mucronata_Transcriptome.</title>
        <authorList>
            <person name="Meera S.P."/>
            <person name="Sreeshan A."/>
            <person name="Augustine A."/>
        </authorList>
    </citation>
    <scope>NUCLEOTIDE SEQUENCE</scope>
    <source>
        <tissue evidence="1">Leaf</tissue>
    </source>
</reference>
<evidence type="ECO:0000313" key="1">
    <source>
        <dbReference type="EMBL" id="MBX57534.1"/>
    </source>
</evidence>
<dbReference type="AlphaFoldDB" id="A0A2P2PS18"/>
<organism evidence="1">
    <name type="scientific">Rhizophora mucronata</name>
    <name type="common">Asiatic mangrove</name>
    <dbReference type="NCBI Taxonomy" id="61149"/>
    <lineage>
        <taxon>Eukaryota</taxon>
        <taxon>Viridiplantae</taxon>
        <taxon>Streptophyta</taxon>
        <taxon>Embryophyta</taxon>
        <taxon>Tracheophyta</taxon>
        <taxon>Spermatophyta</taxon>
        <taxon>Magnoliopsida</taxon>
        <taxon>eudicotyledons</taxon>
        <taxon>Gunneridae</taxon>
        <taxon>Pentapetalae</taxon>
        <taxon>rosids</taxon>
        <taxon>fabids</taxon>
        <taxon>Malpighiales</taxon>
        <taxon>Rhizophoraceae</taxon>
        <taxon>Rhizophora</taxon>
    </lineage>
</organism>
<protein>
    <submittedName>
        <fullName evidence="1">Uncharacterized protein</fullName>
    </submittedName>
</protein>
<accession>A0A2P2PS18</accession>
<dbReference type="EMBL" id="GGEC01077050">
    <property type="protein sequence ID" value="MBX57534.1"/>
    <property type="molecule type" value="Transcribed_RNA"/>
</dbReference>
<name>A0A2P2PS18_RHIMU</name>